<reference evidence="1" key="1">
    <citation type="submission" date="2021-11" db="EMBL/GenBank/DDBJ databases">
        <title>Vibrio ZSDE26 sp. nov. and Vibrio ZSDZ34 sp. nov., isolated from coastal seawater in Qingdao.</title>
        <authorList>
            <person name="Zhang P."/>
        </authorList>
    </citation>
    <scope>NUCLEOTIDE SEQUENCE</scope>
    <source>
        <strain evidence="1">ZSDZ34</strain>
    </source>
</reference>
<protein>
    <submittedName>
        <fullName evidence="1">Uncharacterized protein</fullName>
    </submittedName>
</protein>
<dbReference type="Proteomes" id="UP001139488">
    <property type="component" value="Unassembled WGS sequence"/>
</dbReference>
<organism evidence="1 2">
    <name type="scientific">Vibrio gelatinilyticus</name>
    <dbReference type="NCBI Taxonomy" id="2893468"/>
    <lineage>
        <taxon>Bacteria</taxon>
        <taxon>Pseudomonadati</taxon>
        <taxon>Pseudomonadota</taxon>
        <taxon>Gammaproteobacteria</taxon>
        <taxon>Vibrionales</taxon>
        <taxon>Vibrionaceae</taxon>
        <taxon>Vibrio</taxon>
    </lineage>
</organism>
<comment type="caution">
    <text evidence="1">The sequence shown here is derived from an EMBL/GenBank/DDBJ whole genome shotgun (WGS) entry which is preliminary data.</text>
</comment>
<keyword evidence="2" id="KW-1185">Reference proteome</keyword>
<dbReference type="RefSeq" id="WP_244359559.1">
    <property type="nucleotide sequence ID" value="NZ_JAJNNZ010000052.1"/>
</dbReference>
<feature type="non-terminal residue" evidence="1">
    <location>
        <position position="65"/>
    </location>
</feature>
<accession>A0A9X1WET1</accession>
<dbReference type="EMBL" id="JAJNNZ010000052">
    <property type="protein sequence ID" value="MCJ2379006.1"/>
    <property type="molecule type" value="Genomic_DNA"/>
</dbReference>
<dbReference type="AlphaFoldDB" id="A0A9X1WET1"/>
<name>A0A9X1WET1_9VIBR</name>
<evidence type="ECO:0000313" key="2">
    <source>
        <dbReference type="Proteomes" id="UP001139488"/>
    </source>
</evidence>
<evidence type="ECO:0000313" key="1">
    <source>
        <dbReference type="EMBL" id="MCJ2379006.1"/>
    </source>
</evidence>
<gene>
    <name evidence="1" type="ORF">LNL84_19640</name>
</gene>
<proteinExistence type="predicted"/>
<sequence length="65" mass="7290">MPLEKRAGRDQIQWHITLAPKLNGDNTKETAMTNTNLMLRLCSPHQRTTNQLPPFALCSSNLSNA</sequence>